<gene>
    <name evidence="2" type="ORF">SCNRRL3882_7908</name>
</gene>
<evidence type="ECO:0000313" key="3">
    <source>
        <dbReference type="Proteomes" id="UP000235464"/>
    </source>
</evidence>
<evidence type="ECO:0000313" key="2">
    <source>
        <dbReference type="EMBL" id="SOR84463.1"/>
    </source>
</evidence>
<proteinExistence type="predicted"/>
<keyword evidence="3" id="KW-1185">Reference proteome</keyword>
<name>A0A2N9BM72_STRCX</name>
<feature type="region of interest" description="Disordered" evidence="1">
    <location>
        <begin position="1"/>
        <end position="35"/>
    </location>
</feature>
<protein>
    <submittedName>
        <fullName evidence="2">Uncharacterized protein</fullName>
    </submittedName>
</protein>
<dbReference type="AlphaFoldDB" id="A0A2N9BM72"/>
<evidence type="ECO:0000256" key="1">
    <source>
        <dbReference type="SAM" id="MobiDB-lite"/>
    </source>
</evidence>
<dbReference type="Proteomes" id="UP000235464">
    <property type="component" value="Chromosome I"/>
</dbReference>
<accession>A0A2N9BM72</accession>
<reference evidence="3" key="1">
    <citation type="submission" date="2017-11" db="EMBL/GenBank/DDBJ databases">
        <authorList>
            <person name="Wibberg D."/>
        </authorList>
    </citation>
    <scope>NUCLEOTIDE SEQUENCE [LARGE SCALE GENOMIC DNA]</scope>
</reference>
<organism evidence="2 3">
    <name type="scientific">Streptomyces chartreusis NRRL 3882</name>
    <dbReference type="NCBI Taxonomy" id="1079985"/>
    <lineage>
        <taxon>Bacteria</taxon>
        <taxon>Bacillati</taxon>
        <taxon>Actinomycetota</taxon>
        <taxon>Actinomycetes</taxon>
        <taxon>Kitasatosporales</taxon>
        <taxon>Streptomycetaceae</taxon>
        <taxon>Streptomyces</taxon>
    </lineage>
</organism>
<dbReference type="EMBL" id="LT963352">
    <property type="protein sequence ID" value="SOR84463.1"/>
    <property type="molecule type" value="Genomic_DNA"/>
</dbReference>
<sequence>MEPVPQAGQSVGVGEDASGDFGQGAVAAGERGDDLDDLFVPDDDSVRIGEYRLEVGVRVGGGGAVAGGDVLLGHAAGDRARAEEADVGDDVGDVARLQSRQKILLAGRLELKQAQRLCVLDELEREVVVEGDLLGVFGASRGADDDGFGEVGTAQAEVLDGVDGAGVGRGGGVGQ</sequence>